<sequence>MDDEIQKLYQLVFKVAKHFLEQFELFSIQELAEHNEPTYEEVAKRAKRLAEIISVFAEHGDWNNERVVLNAKQAALYMEKMALAISENKNEDLAQAAQCLQKMDFI</sequence>
<accession>A0A7Y0DRW1</accession>
<organism evidence="1 2">
    <name type="scientific">Pseudoalteromonas arctica</name>
    <dbReference type="NCBI Taxonomy" id="394751"/>
    <lineage>
        <taxon>Bacteria</taxon>
        <taxon>Pseudomonadati</taxon>
        <taxon>Pseudomonadota</taxon>
        <taxon>Gammaproteobacteria</taxon>
        <taxon>Alteromonadales</taxon>
        <taxon>Pseudoalteromonadaceae</taxon>
        <taxon>Pseudoalteromonas</taxon>
    </lineage>
</organism>
<dbReference type="RefSeq" id="WP_169019558.1">
    <property type="nucleotide sequence ID" value="NZ_JABBMT010000007.1"/>
</dbReference>
<reference evidence="1" key="1">
    <citation type="submission" date="2020-04" db="EMBL/GenBank/DDBJ databases">
        <title>Genome Sequencing for Pseudoaltermonas arctica.</title>
        <authorList>
            <person name="Elkins N.S."/>
        </authorList>
    </citation>
    <scope>NUCLEOTIDE SEQUENCE [LARGE SCALE GENOMIC DNA]</scope>
    <source>
        <strain evidence="1">NEC-BIFX-2020_0012</strain>
    </source>
</reference>
<evidence type="ECO:0000313" key="2">
    <source>
        <dbReference type="Proteomes" id="UP000570493"/>
    </source>
</evidence>
<name>A0A7Y0DRW1_9GAMM</name>
<protein>
    <submittedName>
        <fullName evidence="1">Uncharacterized protein</fullName>
    </submittedName>
</protein>
<dbReference type="Proteomes" id="UP000570493">
    <property type="component" value="Unassembled WGS sequence"/>
</dbReference>
<comment type="caution">
    <text evidence="1">The sequence shown here is derived from an EMBL/GenBank/DDBJ whole genome shotgun (WGS) entry which is preliminary data.</text>
</comment>
<keyword evidence="2" id="KW-1185">Reference proteome</keyword>
<dbReference type="EMBL" id="JABBMT010000007">
    <property type="protein sequence ID" value="NMM40498.1"/>
    <property type="molecule type" value="Genomic_DNA"/>
</dbReference>
<gene>
    <name evidence="1" type="ORF">HHO47_06460</name>
</gene>
<evidence type="ECO:0000313" key="1">
    <source>
        <dbReference type="EMBL" id="NMM40498.1"/>
    </source>
</evidence>
<proteinExistence type="predicted"/>
<dbReference type="AlphaFoldDB" id="A0A7Y0DRW1"/>